<keyword evidence="4" id="KW-1185">Reference proteome</keyword>
<evidence type="ECO:0000313" key="5">
    <source>
        <dbReference type="Proteomes" id="UP000522688"/>
    </source>
</evidence>
<reference evidence="2 4" key="1">
    <citation type="submission" date="2019-07" db="EMBL/GenBank/DDBJ databases">
        <title>Whole genome shotgun sequence of Frigoribacterium faeni NBRC 103066.</title>
        <authorList>
            <person name="Hosoyama A."/>
            <person name="Uohara A."/>
            <person name="Ohji S."/>
            <person name="Ichikawa N."/>
        </authorList>
    </citation>
    <scope>NUCLEOTIDE SEQUENCE [LARGE SCALE GENOMIC DNA]</scope>
    <source>
        <strain evidence="2 4">NBRC 103066</strain>
    </source>
</reference>
<feature type="transmembrane region" description="Helical" evidence="1">
    <location>
        <begin position="98"/>
        <end position="122"/>
    </location>
</feature>
<evidence type="ECO:0000313" key="2">
    <source>
        <dbReference type="EMBL" id="GEK83067.1"/>
    </source>
</evidence>
<name>A0A7W3PIY4_9MICO</name>
<keyword evidence="1" id="KW-1133">Transmembrane helix</keyword>
<evidence type="ECO:0000313" key="4">
    <source>
        <dbReference type="Proteomes" id="UP000321154"/>
    </source>
</evidence>
<accession>A0A7W3PIY4</accession>
<dbReference type="Pfam" id="PF11255">
    <property type="entry name" value="DUF3054"/>
    <property type="match status" value="1"/>
</dbReference>
<protein>
    <submittedName>
        <fullName evidence="3">Peptidoglycan/LPS O-acetylase OafA/YrhL</fullName>
    </submittedName>
</protein>
<evidence type="ECO:0000256" key="1">
    <source>
        <dbReference type="SAM" id="Phobius"/>
    </source>
</evidence>
<feature type="transmembrane region" description="Helical" evidence="1">
    <location>
        <begin position="50"/>
        <end position="68"/>
    </location>
</feature>
<feature type="transmembrane region" description="Helical" evidence="1">
    <location>
        <begin position="12"/>
        <end position="30"/>
    </location>
</feature>
<dbReference type="Proteomes" id="UP000522688">
    <property type="component" value="Unassembled WGS sequence"/>
</dbReference>
<evidence type="ECO:0000313" key="3">
    <source>
        <dbReference type="EMBL" id="MBA8813416.1"/>
    </source>
</evidence>
<sequence>MSGSAPARRRAPWWAFVADVALVVAFVLIGRSSHAEALDPTGAATTAWPFLVGLVVGWLSVLGVRWPLPALTSGLVVWVATVVVGVLLRVASGQGVQVSFVVVTVIVLGVFTLGWRALAALIGRRRRSALR</sequence>
<proteinExistence type="predicted"/>
<comment type="caution">
    <text evidence="3">The sequence shown here is derived from an EMBL/GenBank/DDBJ whole genome shotgun (WGS) entry which is preliminary data.</text>
</comment>
<gene>
    <name evidence="3" type="ORF">FB463_001665</name>
    <name evidence="2" type="ORF">FFA01_13760</name>
</gene>
<dbReference type="Proteomes" id="UP000321154">
    <property type="component" value="Unassembled WGS sequence"/>
</dbReference>
<reference evidence="3 5" key="2">
    <citation type="submission" date="2020-07" db="EMBL/GenBank/DDBJ databases">
        <title>Sequencing the genomes of 1000 actinobacteria strains.</title>
        <authorList>
            <person name="Klenk H.-P."/>
        </authorList>
    </citation>
    <scope>NUCLEOTIDE SEQUENCE [LARGE SCALE GENOMIC DNA]</scope>
    <source>
        <strain evidence="3 5">DSM 10309</strain>
    </source>
</reference>
<keyword evidence="1" id="KW-0472">Membrane</keyword>
<organism evidence="3 5">
    <name type="scientific">Frigoribacterium faeni</name>
    <dbReference type="NCBI Taxonomy" id="145483"/>
    <lineage>
        <taxon>Bacteria</taxon>
        <taxon>Bacillati</taxon>
        <taxon>Actinomycetota</taxon>
        <taxon>Actinomycetes</taxon>
        <taxon>Micrococcales</taxon>
        <taxon>Microbacteriaceae</taxon>
        <taxon>Frigoribacterium</taxon>
    </lineage>
</organism>
<dbReference type="InterPro" id="IPR021414">
    <property type="entry name" value="DUF3054"/>
</dbReference>
<keyword evidence="1" id="KW-0812">Transmembrane</keyword>
<dbReference type="RefSeq" id="WP_146854343.1">
    <property type="nucleotide sequence ID" value="NZ_BAAAHR010000001.1"/>
</dbReference>
<dbReference type="EMBL" id="BJUV01000011">
    <property type="protein sequence ID" value="GEK83067.1"/>
    <property type="molecule type" value="Genomic_DNA"/>
</dbReference>
<feature type="transmembrane region" description="Helical" evidence="1">
    <location>
        <begin position="75"/>
        <end position="92"/>
    </location>
</feature>
<dbReference type="AlphaFoldDB" id="A0A7W3PIY4"/>
<dbReference type="EMBL" id="JACGWW010000002">
    <property type="protein sequence ID" value="MBA8813416.1"/>
    <property type="molecule type" value="Genomic_DNA"/>
</dbReference>